<evidence type="ECO:0000256" key="9">
    <source>
        <dbReference type="SAM" id="Phobius"/>
    </source>
</evidence>
<dbReference type="OrthoDB" id="9785691at2"/>
<dbReference type="SUPFAM" id="SSF55874">
    <property type="entry name" value="ATPase domain of HSP90 chaperone/DNA topoisomerase II/histidine kinase"/>
    <property type="match status" value="1"/>
</dbReference>
<dbReference type="PANTHER" id="PTHR44936">
    <property type="entry name" value="SENSOR PROTEIN CREC"/>
    <property type="match status" value="1"/>
</dbReference>
<evidence type="ECO:0000313" key="12">
    <source>
        <dbReference type="Proteomes" id="UP000002383"/>
    </source>
</evidence>
<dbReference type="NCBIfam" id="TIGR02916">
    <property type="entry name" value="PEP_his_kin"/>
    <property type="match status" value="1"/>
</dbReference>
<dbReference type="CDD" id="cd00082">
    <property type="entry name" value="HisKA"/>
    <property type="match status" value="1"/>
</dbReference>
<dbReference type="eggNOG" id="COG4191">
    <property type="taxonomic scope" value="Bacteria"/>
</dbReference>
<dbReference type="SUPFAM" id="SSF55781">
    <property type="entry name" value="GAF domain-like"/>
    <property type="match status" value="1"/>
</dbReference>
<evidence type="ECO:0000256" key="3">
    <source>
        <dbReference type="ARBA" id="ARBA00022553"/>
    </source>
</evidence>
<keyword evidence="4" id="KW-0808">Transferase</keyword>
<protein>
    <recommendedName>
        <fullName evidence="2">histidine kinase</fullName>
        <ecNumber evidence="2">2.7.13.3</ecNumber>
    </recommendedName>
</protein>
<keyword evidence="7" id="KW-0067">ATP-binding</keyword>
<keyword evidence="9" id="KW-0472">Membrane</keyword>
<keyword evidence="12" id="KW-1185">Reference proteome</keyword>
<dbReference type="STRING" id="396588.Tgr7_2399"/>
<proteinExistence type="predicted"/>
<evidence type="ECO:0000256" key="4">
    <source>
        <dbReference type="ARBA" id="ARBA00022679"/>
    </source>
</evidence>
<evidence type="ECO:0000256" key="8">
    <source>
        <dbReference type="SAM" id="Coils"/>
    </source>
</evidence>
<evidence type="ECO:0000259" key="10">
    <source>
        <dbReference type="PROSITE" id="PS50109"/>
    </source>
</evidence>
<dbReference type="Proteomes" id="UP000002383">
    <property type="component" value="Chromosome"/>
</dbReference>
<keyword evidence="8" id="KW-0175">Coiled coil</keyword>
<feature type="domain" description="Histidine kinase" evidence="10">
    <location>
        <begin position="480"/>
        <end position="683"/>
    </location>
</feature>
<dbReference type="GO" id="GO:0005524">
    <property type="term" value="F:ATP binding"/>
    <property type="evidence" value="ECO:0007669"/>
    <property type="project" value="UniProtKB-KW"/>
</dbReference>
<evidence type="ECO:0000256" key="1">
    <source>
        <dbReference type="ARBA" id="ARBA00000085"/>
    </source>
</evidence>
<dbReference type="Pfam" id="PF02518">
    <property type="entry name" value="HATPase_c"/>
    <property type="match status" value="1"/>
</dbReference>
<feature type="transmembrane region" description="Helical" evidence="9">
    <location>
        <begin position="6"/>
        <end position="26"/>
    </location>
</feature>
<keyword evidence="5" id="KW-0547">Nucleotide-binding</keyword>
<dbReference type="HOGENOM" id="CLU_024784_0_0_6"/>
<dbReference type="Gene3D" id="3.30.450.40">
    <property type="match status" value="1"/>
</dbReference>
<dbReference type="InterPro" id="IPR029016">
    <property type="entry name" value="GAF-like_dom_sf"/>
</dbReference>
<dbReference type="EC" id="2.7.13.3" evidence="2"/>
<sequence precursor="true">MNIGLTGYLLSAIAFSALLAILLIGWRRPGPVGHVLMWAVAVSVLWSVLFAWQWSRPVFNPGFLFIIEVFRDSAWLGFLWLLNWKATGPEDRARRYLAAIGLVAGVIALALVVRFVISPAIVSDEPLRDLLLLGKLGLALCLLVMIEHLLRSTSSADRWQVKYVALGLGCVYVFEFYIHAEALMLGGMSQHMLDARGYIFALMAPLIAISAARNPRWELDVFVSRGVVFQGVTLMAAGLYLVIMAAAGYYVRVFGGDWGTVLQVVFLFAALMVLVGALLSERLRARLRVFVSKHFFSYRFDYRDEWLRFIATMSATDSHEDLPVRVIRALANIVDSGGGQIWLRDGGRTYQLAGAIGMPGQVATGIAIDDPLPVFLHDSEWIVDLPEYLQYPERYGNLVLPSVLDDKDAVWLIVPLFHDQDLMGFVVLMPSLSVSRLTWEERDLLKTAGLQAATHLAQLDASRALAEVRQFEGFNRLSAYVLHDLKNLIAQLSLVVSNARRHGDNPAFLKDAIATVENAVNRMNRLMEQLRNGDVEPRYQIVDLVDLSIQAVNSRSTHRPVPELEVGGGPFVVRGVRDRLLSVINHLIQNAQEATPPDGEVRVYLWRDADQVYLSVKDTGCGMDADFVRNRLFKPFDTTKGLTGMGIGAYECRELVRFLGGNVQVKSEPGKGTEIQIQLPSDVGDRSGITDATR</sequence>
<dbReference type="SMART" id="SM00387">
    <property type="entry name" value="HATPase_c"/>
    <property type="match status" value="1"/>
</dbReference>
<evidence type="ECO:0000256" key="2">
    <source>
        <dbReference type="ARBA" id="ARBA00012438"/>
    </source>
</evidence>
<evidence type="ECO:0000256" key="7">
    <source>
        <dbReference type="ARBA" id="ARBA00022840"/>
    </source>
</evidence>
<reference evidence="11 12" key="1">
    <citation type="journal article" date="2011" name="Stand. Genomic Sci.">
        <title>Complete genome sequence of 'Thioalkalivibrio sulfidophilus' HL-EbGr7.</title>
        <authorList>
            <person name="Muyzer G."/>
            <person name="Sorokin D.Y."/>
            <person name="Mavromatis K."/>
            <person name="Lapidus A."/>
            <person name="Clum A."/>
            <person name="Ivanova N."/>
            <person name="Pati A."/>
            <person name="d'Haeseleer P."/>
            <person name="Woyke T."/>
            <person name="Kyrpides N.C."/>
        </authorList>
    </citation>
    <scope>NUCLEOTIDE SEQUENCE [LARGE SCALE GENOMIC DNA]</scope>
    <source>
        <strain evidence="11 12">HL-EbGR7</strain>
    </source>
</reference>
<feature type="transmembrane region" description="Helical" evidence="9">
    <location>
        <begin position="35"/>
        <end position="55"/>
    </location>
</feature>
<dbReference type="KEGG" id="tgr:Tgr7_2399"/>
<dbReference type="Gene3D" id="3.30.565.10">
    <property type="entry name" value="Histidine kinase-like ATPase, C-terminal domain"/>
    <property type="match status" value="1"/>
</dbReference>
<feature type="transmembrane region" description="Helical" evidence="9">
    <location>
        <begin position="198"/>
        <end position="215"/>
    </location>
</feature>
<accession>B8GLC2</accession>
<organism evidence="11 12">
    <name type="scientific">Thioalkalivibrio sulfidiphilus (strain HL-EbGR7)</name>
    <dbReference type="NCBI Taxonomy" id="396588"/>
    <lineage>
        <taxon>Bacteria</taxon>
        <taxon>Pseudomonadati</taxon>
        <taxon>Pseudomonadota</taxon>
        <taxon>Gammaproteobacteria</taxon>
        <taxon>Chromatiales</taxon>
        <taxon>Ectothiorhodospiraceae</taxon>
        <taxon>Thioalkalivibrio</taxon>
    </lineage>
</organism>
<feature type="coiled-coil region" evidence="8">
    <location>
        <begin position="509"/>
        <end position="536"/>
    </location>
</feature>
<dbReference type="GO" id="GO:0000155">
    <property type="term" value="F:phosphorelay sensor kinase activity"/>
    <property type="evidence" value="ECO:0007669"/>
    <property type="project" value="InterPro"/>
</dbReference>
<comment type="catalytic activity">
    <reaction evidence="1">
        <text>ATP + protein L-histidine = ADP + protein N-phospho-L-histidine.</text>
        <dbReference type="EC" id="2.7.13.3"/>
    </reaction>
</comment>
<dbReference type="InterPro" id="IPR005467">
    <property type="entry name" value="His_kinase_dom"/>
</dbReference>
<dbReference type="AlphaFoldDB" id="B8GLC2"/>
<dbReference type="InterPro" id="IPR036890">
    <property type="entry name" value="HATPase_C_sf"/>
</dbReference>
<dbReference type="PROSITE" id="PS50109">
    <property type="entry name" value="HIS_KIN"/>
    <property type="match status" value="1"/>
</dbReference>
<evidence type="ECO:0000313" key="11">
    <source>
        <dbReference type="EMBL" id="ACL73477.1"/>
    </source>
</evidence>
<name>B8GLC2_THISH</name>
<keyword evidence="9" id="KW-1133">Transmembrane helix</keyword>
<feature type="transmembrane region" description="Helical" evidence="9">
    <location>
        <begin position="130"/>
        <end position="149"/>
    </location>
</feature>
<gene>
    <name evidence="11" type="ordered locus">Tgr7_2399</name>
</gene>
<keyword evidence="6 11" id="KW-0418">Kinase</keyword>
<evidence type="ECO:0000256" key="6">
    <source>
        <dbReference type="ARBA" id="ARBA00022777"/>
    </source>
</evidence>
<feature type="transmembrane region" description="Helical" evidence="9">
    <location>
        <begin position="261"/>
        <end position="279"/>
    </location>
</feature>
<dbReference type="InterPro" id="IPR014265">
    <property type="entry name" value="XrtA/PrsK"/>
</dbReference>
<dbReference type="InterPro" id="IPR050980">
    <property type="entry name" value="2C_sensor_his_kinase"/>
</dbReference>
<dbReference type="InterPro" id="IPR004358">
    <property type="entry name" value="Sig_transdc_His_kin-like_C"/>
</dbReference>
<keyword evidence="3" id="KW-0597">Phosphoprotein</keyword>
<feature type="transmembrane region" description="Helical" evidence="9">
    <location>
        <begin position="161"/>
        <end position="178"/>
    </location>
</feature>
<dbReference type="PRINTS" id="PR00344">
    <property type="entry name" value="BCTRLSENSOR"/>
</dbReference>
<dbReference type="InterPro" id="IPR003594">
    <property type="entry name" value="HATPase_dom"/>
</dbReference>
<dbReference type="RefSeq" id="WP_012638952.1">
    <property type="nucleotide sequence ID" value="NC_011901.1"/>
</dbReference>
<dbReference type="EMBL" id="CP001339">
    <property type="protein sequence ID" value="ACL73477.1"/>
    <property type="molecule type" value="Genomic_DNA"/>
</dbReference>
<dbReference type="PANTHER" id="PTHR44936:SF10">
    <property type="entry name" value="SENSOR PROTEIN RSTB"/>
    <property type="match status" value="1"/>
</dbReference>
<dbReference type="InterPro" id="IPR003661">
    <property type="entry name" value="HisK_dim/P_dom"/>
</dbReference>
<dbReference type="GO" id="GO:0005886">
    <property type="term" value="C:plasma membrane"/>
    <property type="evidence" value="ECO:0007669"/>
    <property type="project" value="UniProtKB-SubCell"/>
</dbReference>
<feature type="transmembrane region" description="Helical" evidence="9">
    <location>
        <begin position="61"/>
        <end position="84"/>
    </location>
</feature>
<keyword evidence="9" id="KW-0812">Transmembrane</keyword>
<feature type="transmembrane region" description="Helical" evidence="9">
    <location>
        <begin position="96"/>
        <end position="118"/>
    </location>
</feature>
<feature type="transmembrane region" description="Helical" evidence="9">
    <location>
        <begin position="227"/>
        <end position="249"/>
    </location>
</feature>
<evidence type="ECO:0000256" key="5">
    <source>
        <dbReference type="ARBA" id="ARBA00022741"/>
    </source>
</evidence>